<dbReference type="RefSeq" id="WP_188890247.1">
    <property type="nucleotide sequence ID" value="NZ_BMHY01000005.1"/>
</dbReference>
<reference evidence="2 3" key="1">
    <citation type="journal article" date="2014" name="Int. J. Syst. Evol. Microbiol.">
        <title>Complete genome sequence of Corynebacterium casei LMG S-19264T (=DSM 44701T), isolated from a smear-ripened cheese.</title>
        <authorList>
            <consortium name="US DOE Joint Genome Institute (JGI-PGF)"/>
            <person name="Walter F."/>
            <person name="Albersmeier A."/>
            <person name="Kalinowski J."/>
            <person name="Ruckert C."/>
        </authorList>
    </citation>
    <scope>NUCLEOTIDE SEQUENCE [LARGE SCALE GENOMIC DNA]</scope>
    <source>
        <strain evidence="2 3">CGMCC 1.15286</strain>
    </source>
</reference>
<evidence type="ECO:0000313" key="3">
    <source>
        <dbReference type="Proteomes" id="UP000600247"/>
    </source>
</evidence>
<organism evidence="2 3">
    <name type="scientific">Paenibacillus radicis</name>
    <name type="common">ex Gao et al. 2016</name>
    <dbReference type="NCBI Taxonomy" id="1737354"/>
    <lineage>
        <taxon>Bacteria</taxon>
        <taxon>Bacillati</taxon>
        <taxon>Bacillota</taxon>
        <taxon>Bacilli</taxon>
        <taxon>Bacillales</taxon>
        <taxon>Paenibacillaceae</taxon>
        <taxon>Paenibacillus</taxon>
    </lineage>
</organism>
<feature type="transmembrane region" description="Helical" evidence="1">
    <location>
        <begin position="127"/>
        <end position="148"/>
    </location>
</feature>
<dbReference type="EMBL" id="BMHY01000005">
    <property type="protein sequence ID" value="GGG74127.1"/>
    <property type="molecule type" value="Genomic_DNA"/>
</dbReference>
<keyword evidence="1" id="KW-0812">Transmembrane</keyword>
<keyword evidence="3" id="KW-1185">Reference proteome</keyword>
<accession>A0A917HBC5</accession>
<dbReference type="PIRSF" id="PIRSF021441">
    <property type="entry name" value="DUF1453"/>
    <property type="match status" value="1"/>
</dbReference>
<feature type="transmembrane region" description="Helical" evidence="1">
    <location>
        <begin position="103"/>
        <end position="121"/>
    </location>
</feature>
<dbReference type="Proteomes" id="UP000600247">
    <property type="component" value="Unassembled WGS sequence"/>
</dbReference>
<evidence type="ECO:0000313" key="2">
    <source>
        <dbReference type="EMBL" id="GGG74127.1"/>
    </source>
</evidence>
<keyword evidence="1" id="KW-0472">Membrane</keyword>
<proteinExistence type="predicted"/>
<sequence>MMQLSTPLLQIGAIIVSMLAGSFLIFMRIRAGKQPTSLRKIIIPPMGMATGFIMFAFPFMHIPLLWGLSAFGTGMLIFAFPLIVTTRLERVDADIYVKRSKAFIFIMVTLFIIRLSLHSVVEQYMSIPQTGAVFYLLAFGMIIPWRLAMVSDYVRLQRLEATN</sequence>
<keyword evidence="1" id="KW-1133">Transmembrane helix</keyword>
<feature type="transmembrane region" description="Helical" evidence="1">
    <location>
        <begin position="6"/>
        <end position="29"/>
    </location>
</feature>
<dbReference type="PANTHER" id="PTHR39164:SF1">
    <property type="entry name" value="PROTEIN CCDC"/>
    <property type="match status" value="1"/>
</dbReference>
<dbReference type="InterPro" id="IPR031306">
    <property type="entry name" value="CcdC"/>
</dbReference>
<dbReference type="InterPro" id="IPR058247">
    <property type="entry name" value="DUF1453"/>
</dbReference>
<evidence type="ECO:0000256" key="1">
    <source>
        <dbReference type="SAM" id="Phobius"/>
    </source>
</evidence>
<feature type="transmembrane region" description="Helical" evidence="1">
    <location>
        <begin position="41"/>
        <end position="59"/>
    </location>
</feature>
<dbReference type="Pfam" id="PF07301">
    <property type="entry name" value="DUF1453"/>
    <property type="match status" value="1"/>
</dbReference>
<dbReference type="PANTHER" id="PTHR39164">
    <property type="entry name" value="PROTEIN CCDC"/>
    <property type="match status" value="1"/>
</dbReference>
<name>A0A917HBC5_9BACL</name>
<comment type="caution">
    <text evidence="2">The sequence shown here is derived from an EMBL/GenBank/DDBJ whole genome shotgun (WGS) entry which is preliminary data.</text>
</comment>
<protein>
    <submittedName>
        <fullName evidence="2">Membrane protein</fullName>
    </submittedName>
</protein>
<feature type="transmembrane region" description="Helical" evidence="1">
    <location>
        <begin position="65"/>
        <end position="83"/>
    </location>
</feature>
<dbReference type="AlphaFoldDB" id="A0A917HBC5"/>
<gene>
    <name evidence="2" type="primary">ccdC</name>
    <name evidence="2" type="ORF">GCM10010918_32810</name>
</gene>